<keyword evidence="1" id="KW-0479">Metal-binding</keyword>
<keyword evidence="2" id="KW-0539">Nucleus</keyword>
<name>A0A9W8TS87_9PEZI</name>
<evidence type="ECO:0000256" key="1">
    <source>
        <dbReference type="ARBA" id="ARBA00022723"/>
    </source>
</evidence>
<keyword evidence="5" id="KW-1185">Reference proteome</keyword>
<evidence type="ECO:0000313" key="5">
    <source>
        <dbReference type="Proteomes" id="UP001148614"/>
    </source>
</evidence>
<dbReference type="PROSITE" id="PS50048">
    <property type="entry name" value="ZN2_CY6_FUNGAL_2"/>
    <property type="match status" value="1"/>
</dbReference>
<dbReference type="InterPro" id="IPR036864">
    <property type="entry name" value="Zn2-C6_fun-type_DNA-bd_sf"/>
</dbReference>
<comment type="caution">
    <text evidence="4">The sequence shown here is derived from an EMBL/GenBank/DDBJ whole genome shotgun (WGS) entry which is preliminary data.</text>
</comment>
<dbReference type="PROSITE" id="PS00463">
    <property type="entry name" value="ZN2_CY6_FUNGAL_1"/>
    <property type="match status" value="1"/>
</dbReference>
<dbReference type="GO" id="GO:0003677">
    <property type="term" value="F:DNA binding"/>
    <property type="evidence" value="ECO:0007669"/>
    <property type="project" value="InterPro"/>
</dbReference>
<accession>A0A9W8TS87</accession>
<evidence type="ECO:0000259" key="3">
    <source>
        <dbReference type="PROSITE" id="PS50048"/>
    </source>
</evidence>
<dbReference type="GO" id="GO:0000981">
    <property type="term" value="F:DNA-binding transcription factor activity, RNA polymerase II-specific"/>
    <property type="evidence" value="ECO:0007669"/>
    <property type="project" value="InterPro"/>
</dbReference>
<dbReference type="PANTHER" id="PTHR46910:SF25">
    <property type="entry name" value="ABC-TRANSPORTER-REGULATING TRANSCRIPTION FACTOR"/>
    <property type="match status" value="1"/>
</dbReference>
<protein>
    <recommendedName>
        <fullName evidence="3">Zn(2)-C6 fungal-type domain-containing protein</fullName>
    </recommendedName>
</protein>
<dbReference type="EMBL" id="JANPWZ010000067">
    <property type="protein sequence ID" value="KAJ3579701.1"/>
    <property type="molecule type" value="Genomic_DNA"/>
</dbReference>
<evidence type="ECO:0000313" key="4">
    <source>
        <dbReference type="EMBL" id="KAJ3579701.1"/>
    </source>
</evidence>
<dbReference type="SUPFAM" id="SSF57701">
    <property type="entry name" value="Zn2/Cys6 DNA-binding domain"/>
    <property type="match status" value="1"/>
</dbReference>
<feature type="domain" description="Zn(2)-C6 fungal-type" evidence="3">
    <location>
        <begin position="21"/>
        <end position="50"/>
    </location>
</feature>
<dbReference type="GO" id="GO:0008270">
    <property type="term" value="F:zinc ion binding"/>
    <property type="evidence" value="ECO:0007669"/>
    <property type="project" value="InterPro"/>
</dbReference>
<dbReference type="Gene3D" id="4.10.240.10">
    <property type="entry name" value="Zn(2)-C6 fungal-type DNA-binding domain"/>
    <property type="match status" value="1"/>
</dbReference>
<dbReference type="PANTHER" id="PTHR46910">
    <property type="entry name" value="TRANSCRIPTION FACTOR PDR1"/>
    <property type="match status" value="1"/>
</dbReference>
<dbReference type="VEuPathDB" id="FungiDB:F4678DRAFT_300939"/>
<reference evidence="4" key="1">
    <citation type="submission" date="2022-07" db="EMBL/GenBank/DDBJ databases">
        <title>Genome Sequence of Xylaria arbuscula.</title>
        <authorList>
            <person name="Buettner E."/>
        </authorList>
    </citation>
    <scope>NUCLEOTIDE SEQUENCE</scope>
    <source>
        <strain evidence="4">VT107</strain>
    </source>
</reference>
<evidence type="ECO:0000256" key="2">
    <source>
        <dbReference type="ARBA" id="ARBA00023242"/>
    </source>
</evidence>
<dbReference type="CDD" id="cd00067">
    <property type="entry name" value="GAL4"/>
    <property type="match status" value="1"/>
</dbReference>
<dbReference type="Pfam" id="PF04082">
    <property type="entry name" value="Fungal_trans"/>
    <property type="match status" value="1"/>
</dbReference>
<dbReference type="CDD" id="cd12148">
    <property type="entry name" value="fungal_TF_MHR"/>
    <property type="match status" value="1"/>
</dbReference>
<dbReference type="GO" id="GO:0006351">
    <property type="term" value="P:DNA-templated transcription"/>
    <property type="evidence" value="ECO:0007669"/>
    <property type="project" value="InterPro"/>
</dbReference>
<dbReference type="InterPro" id="IPR001138">
    <property type="entry name" value="Zn2Cys6_DnaBD"/>
</dbReference>
<dbReference type="InterPro" id="IPR007219">
    <property type="entry name" value="XnlR_reg_dom"/>
</dbReference>
<dbReference type="InterPro" id="IPR050987">
    <property type="entry name" value="AtrR-like"/>
</dbReference>
<proteinExistence type="predicted"/>
<dbReference type="AlphaFoldDB" id="A0A9W8TS87"/>
<dbReference type="Pfam" id="PF00172">
    <property type="entry name" value="Zn_clus"/>
    <property type="match status" value="1"/>
</dbReference>
<dbReference type="SMART" id="SM00066">
    <property type="entry name" value="GAL4"/>
    <property type="match status" value="1"/>
</dbReference>
<organism evidence="4 5">
    <name type="scientific">Xylaria arbuscula</name>
    <dbReference type="NCBI Taxonomy" id="114810"/>
    <lineage>
        <taxon>Eukaryota</taxon>
        <taxon>Fungi</taxon>
        <taxon>Dikarya</taxon>
        <taxon>Ascomycota</taxon>
        <taxon>Pezizomycotina</taxon>
        <taxon>Sordariomycetes</taxon>
        <taxon>Xylariomycetidae</taxon>
        <taxon>Xylariales</taxon>
        <taxon>Xylariaceae</taxon>
        <taxon>Xylaria</taxon>
    </lineage>
</organism>
<dbReference type="Proteomes" id="UP001148614">
    <property type="component" value="Unassembled WGS sequence"/>
</dbReference>
<gene>
    <name evidence="4" type="ORF">NPX13_g860</name>
</gene>
<sequence length="691" mass="76405">MAGADANQQQKDRSTTRAVQACNPCRQRKGRCDGKRPCRSCQQHASDCIYEDRQRRRGPGRSKEYIRLLESRLRDVASAELQASTLGGTHVLCTASSGRISINDAHLANDTSEGVSVREAGIEGSQRARPALNITSRSEVANADGKLSLECDPLASNSYLLQGSEVVGTRSQSNSPRNNVRAEEAYSLIPAQDIVSFLESTIDSLNTRYPFLSSPLLFDQLSTQDPTTNLAWRGLLDAVMAMGMLMRSPSSEITAAIQVAQVNCRNAYAQILQVVDPEPTILTIEALLSIGLFMKLTSNTRTAAQVISQVIRIFQMISLQTGASCLVTSGEMDERHLRAFWTAYILDMEITTQCGLPPTIHDDEFGVVILRPETIRSMQGMSKALQSRAEVAAMEKIIYQRLYRKSAFEQEENELMLEIGEIDWGLGYWRLTMSPRPQPDVDNPLTNDNLDFGVFVLHLAYYSCVNMASWAVRRHSLNKDPAVSHPSRQAGNFRVASAIEKSKRAARAILSMFIVLEGLQFINLWNILCYPMSAMITLLVGVLEDPLSSSTNLDLDAMRSFCDFLETAVGEGYDLRRALQACAQMEKLAQNAVHAAQALLETSNQGVVAEGREQSLPDEVLSSQVHMIKEPLTSCANPMYVAHGLMENIRTRDSPVTDILSKVLGIPKKDDRQFGLLTPECFRSKAPENVS</sequence>